<evidence type="ECO:0000259" key="4">
    <source>
        <dbReference type="SMART" id="SM00852"/>
    </source>
</evidence>
<name>A0ABP5ETB4_9MICO</name>
<dbReference type="InterPro" id="IPR003448">
    <property type="entry name" value="Mopterin_biosynth_MoaE"/>
</dbReference>
<dbReference type="InterPro" id="IPR036425">
    <property type="entry name" value="MoaB/Mog-like_dom_sf"/>
</dbReference>
<dbReference type="Pfam" id="PF00994">
    <property type="entry name" value="MoCF_biosynth"/>
    <property type="match status" value="1"/>
</dbReference>
<sequence length="361" mass="38176">MSPRDPQFGAGRRALVLVASTSAAAGQTPDTSGPIAVEWLRARGYETPDALIVPDGDPVAVALDHALTELAWDDRPRVIVTSGGTGLNPDDRTPQITQARLDYEVPGIMHAIWRKGLEKVEFAVMSRGVAGVRDRTFIVNLPGSRGGVKDGLAVLDTVLHHIQAQIEDLRDHRDNRTGELRSPELLSTTEAPRGAAPTGTSTGAPNQGSADPTRDPEEARLGGVVHTAVTTSPLDAQAADAAVCTDDMGASVVFRGIIRNHDEGRSGVQGLDYSAHPDAGTILANTVAKVAAAHPSVRIWAEHRIGSLQVGEDALVVVCASAHRQAAFACCSDLVDAIKAEVPIWKQQFYAEGDHSWVGLS</sequence>
<dbReference type="SUPFAM" id="SSF54690">
    <property type="entry name" value="Molybdopterin synthase subunit MoaE"/>
    <property type="match status" value="1"/>
</dbReference>
<evidence type="ECO:0000256" key="1">
    <source>
        <dbReference type="ARBA" id="ARBA00005046"/>
    </source>
</evidence>
<feature type="region of interest" description="Disordered" evidence="3">
    <location>
        <begin position="170"/>
        <end position="217"/>
    </location>
</feature>
<feature type="domain" description="MoaB/Mog" evidence="4">
    <location>
        <begin position="15"/>
        <end position="162"/>
    </location>
</feature>
<keyword evidence="2" id="KW-0501">Molybdenum cofactor biosynthesis</keyword>
<evidence type="ECO:0000256" key="3">
    <source>
        <dbReference type="SAM" id="MobiDB-lite"/>
    </source>
</evidence>
<dbReference type="InterPro" id="IPR051920">
    <property type="entry name" value="MPT_Adenylyltrnsfr/MoaC-Rel"/>
</dbReference>
<dbReference type="EMBL" id="BAAANO010000015">
    <property type="protein sequence ID" value="GAA2007159.1"/>
    <property type="molecule type" value="Genomic_DNA"/>
</dbReference>
<dbReference type="SUPFAM" id="SSF53218">
    <property type="entry name" value="Molybdenum cofactor biosynthesis proteins"/>
    <property type="match status" value="1"/>
</dbReference>
<dbReference type="SMART" id="SM00852">
    <property type="entry name" value="MoCF_biosynth"/>
    <property type="match status" value="1"/>
</dbReference>
<organism evidence="5 6">
    <name type="scientific">Brevibacterium samyangense</name>
    <dbReference type="NCBI Taxonomy" id="366888"/>
    <lineage>
        <taxon>Bacteria</taxon>
        <taxon>Bacillati</taxon>
        <taxon>Actinomycetota</taxon>
        <taxon>Actinomycetes</taxon>
        <taxon>Micrococcales</taxon>
        <taxon>Brevibacteriaceae</taxon>
        <taxon>Brevibacterium</taxon>
    </lineage>
</organism>
<dbReference type="Proteomes" id="UP001500755">
    <property type="component" value="Unassembled WGS sequence"/>
</dbReference>
<dbReference type="CDD" id="cd00756">
    <property type="entry name" value="MoaE"/>
    <property type="match status" value="1"/>
</dbReference>
<dbReference type="RefSeq" id="WP_344308730.1">
    <property type="nucleotide sequence ID" value="NZ_BAAANO010000015.1"/>
</dbReference>
<dbReference type="InterPro" id="IPR001453">
    <property type="entry name" value="MoaB/Mog_dom"/>
</dbReference>
<dbReference type="Pfam" id="PF02391">
    <property type="entry name" value="MoaE"/>
    <property type="match status" value="1"/>
</dbReference>
<gene>
    <name evidence="5" type="ORF">GCM10009755_16760</name>
</gene>
<feature type="compositionally biased region" description="Polar residues" evidence="3">
    <location>
        <begin position="198"/>
        <end position="210"/>
    </location>
</feature>
<proteinExistence type="predicted"/>
<dbReference type="Gene3D" id="3.90.1170.40">
    <property type="entry name" value="Molybdopterin biosynthesis MoaE subunit"/>
    <property type="match status" value="1"/>
</dbReference>
<dbReference type="PANTHER" id="PTHR43764:SF1">
    <property type="entry name" value="MOLYBDOPTERIN MOLYBDOTRANSFERASE"/>
    <property type="match status" value="1"/>
</dbReference>
<evidence type="ECO:0000313" key="5">
    <source>
        <dbReference type="EMBL" id="GAA2007159.1"/>
    </source>
</evidence>
<protein>
    <recommendedName>
        <fullName evidence="4">MoaB/Mog domain-containing protein</fullName>
    </recommendedName>
</protein>
<dbReference type="CDD" id="cd00886">
    <property type="entry name" value="MogA_MoaB"/>
    <property type="match status" value="1"/>
</dbReference>
<dbReference type="Gene3D" id="3.40.980.10">
    <property type="entry name" value="MoaB/Mog-like domain"/>
    <property type="match status" value="1"/>
</dbReference>
<evidence type="ECO:0000256" key="2">
    <source>
        <dbReference type="ARBA" id="ARBA00023150"/>
    </source>
</evidence>
<dbReference type="InterPro" id="IPR036563">
    <property type="entry name" value="MoaE_sf"/>
</dbReference>
<comment type="pathway">
    <text evidence="1">Cofactor biosynthesis; molybdopterin biosynthesis.</text>
</comment>
<keyword evidence="6" id="KW-1185">Reference proteome</keyword>
<comment type="caution">
    <text evidence="5">The sequence shown here is derived from an EMBL/GenBank/DDBJ whole genome shotgun (WGS) entry which is preliminary data.</text>
</comment>
<evidence type="ECO:0000313" key="6">
    <source>
        <dbReference type="Proteomes" id="UP001500755"/>
    </source>
</evidence>
<feature type="compositionally biased region" description="Basic and acidic residues" evidence="3">
    <location>
        <begin position="170"/>
        <end position="182"/>
    </location>
</feature>
<reference evidence="6" key="1">
    <citation type="journal article" date="2019" name="Int. J. Syst. Evol. Microbiol.">
        <title>The Global Catalogue of Microorganisms (GCM) 10K type strain sequencing project: providing services to taxonomists for standard genome sequencing and annotation.</title>
        <authorList>
            <consortium name="The Broad Institute Genomics Platform"/>
            <consortium name="The Broad Institute Genome Sequencing Center for Infectious Disease"/>
            <person name="Wu L."/>
            <person name="Ma J."/>
        </authorList>
    </citation>
    <scope>NUCLEOTIDE SEQUENCE [LARGE SCALE GENOMIC DNA]</scope>
    <source>
        <strain evidence="6">JCM 14546</strain>
    </source>
</reference>
<accession>A0ABP5ETB4</accession>
<dbReference type="PANTHER" id="PTHR43764">
    <property type="entry name" value="MOLYBDENUM COFACTOR BIOSYNTHESIS"/>
    <property type="match status" value="1"/>
</dbReference>